<feature type="transmembrane region" description="Helical" evidence="5">
    <location>
        <begin position="379"/>
        <end position="404"/>
    </location>
</feature>
<dbReference type="PANTHER" id="PTHR43424:SF1">
    <property type="entry name" value="LOCUS PUTATIVE PROTEIN 1-RELATED"/>
    <property type="match status" value="1"/>
</dbReference>
<comment type="subcellular location">
    <subcellularLocation>
        <location evidence="1">Membrane</location>
        <topology evidence="1">Multi-pass membrane protein</topology>
    </subcellularLocation>
</comment>
<feature type="transmembrane region" description="Helical" evidence="5">
    <location>
        <begin position="416"/>
        <end position="435"/>
    </location>
</feature>
<gene>
    <name evidence="6" type="ORF">ENT77_08675</name>
</gene>
<evidence type="ECO:0000313" key="6">
    <source>
        <dbReference type="EMBL" id="HGU41245.1"/>
    </source>
</evidence>
<dbReference type="InterPro" id="IPR052556">
    <property type="entry name" value="PolySynth_Transporter"/>
</dbReference>
<evidence type="ECO:0000256" key="5">
    <source>
        <dbReference type="SAM" id="Phobius"/>
    </source>
</evidence>
<dbReference type="InterPro" id="IPR002797">
    <property type="entry name" value="Polysacc_synth"/>
</dbReference>
<feature type="transmembrane region" description="Helical" evidence="5">
    <location>
        <begin position="245"/>
        <end position="264"/>
    </location>
</feature>
<feature type="transmembrane region" description="Helical" evidence="5">
    <location>
        <begin position="112"/>
        <end position="133"/>
    </location>
</feature>
<reference evidence="6" key="1">
    <citation type="journal article" date="2020" name="mSystems">
        <title>Genome- and Community-Level Interaction Insights into Carbon Utilization and Element Cycling Functions of Hydrothermarchaeota in Hydrothermal Sediment.</title>
        <authorList>
            <person name="Zhou Z."/>
            <person name="Liu Y."/>
            <person name="Xu W."/>
            <person name="Pan J."/>
            <person name="Luo Z.H."/>
            <person name="Li M."/>
        </authorList>
    </citation>
    <scope>NUCLEOTIDE SEQUENCE [LARGE SCALE GENOMIC DNA]</scope>
    <source>
        <strain evidence="6">SpSt-609</strain>
    </source>
</reference>
<protein>
    <submittedName>
        <fullName evidence="6">Flippase</fullName>
    </submittedName>
</protein>
<evidence type="ECO:0000256" key="4">
    <source>
        <dbReference type="ARBA" id="ARBA00023136"/>
    </source>
</evidence>
<feature type="transmembrane region" description="Helical" evidence="5">
    <location>
        <begin position="7"/>
        <end position="28"/>
    </location>
</feature>
<dbReference type="AlphaFoldDB" id="A0A7C4VUJ8"/>
<feature type="transmembrane region" description="Helical" evidence="5">
    <location>
        <begin position="140"/>
        <end position="159"/>
    </location>
</feature>
<evidence type="ECO:0000256" key="3">
    <source>
        <dbReference type="ARBA" id="ARBA00022989"/>
    </source>
</evidence>
<dbReference type="Pfam" id="PF01943">
    <property type="entry name" value="Polysacc_synt"/>
    <property type="match status" value="1"/>
</dbReference>
<feature type="transmembrane region" description="Helical" evidence="5">
    <location>
        <begin position="323"/>
        <end position="341"/>
    </location>
</feature>
<keyword evidence="2 5" id="KW-0812">Transmembrane</keyword>
<keyword evidence="3 5" id="KW-1133">Transmembrane helix</keyword>
<feature type="transmembrane region" description="Helical" evidence="5">
    <location>
        <begin position="441"/>
        <end position="459"/>
    </location>
</feature>
<keyword evidence="4 5" id="KW-0472">Membrane</keyword>
<dbReference type="PANTHER" id="PTHR43424">
    <property type="entry name" value="LOCUS PUTATIVE PROTEIN 1-RELATED"/>
    <property type="match status" value="1"/>
</dbReference>
<feature type="transmembrane region" description="Helical" evidence="5">
    <location>
        <begin position="165"/>
        <end position="185"/>
    </location>
</feature>
<organism evidence="6">
    <name type="scientific">Fervidobacterium thailandense</name>
    <dbReference type="NCBI Taxonomy" id="1008305"/>
    <lineage>
        <taxon>Bacteria</taxon>
        <taxon>Thermotogati</taxon>
        <taxon>Thermotogota</taxon>
        <taxon>Thermotogae</taxon>
        <taxon>Thermotogales</taxon>
        <taxon>Fervidobacteriaceae</taxon>
        <taxon>Fervidobacterium</taxon>
    </lineage>
</organism>
<feature type="transmembrane region" description="Helical" evidence="5">
    <location>
        <begin position="353"/>
        <end position="373"/>
    </location>
</feature>
<feature type="transmembrane region" description="Helical" evidence="5">
    <location>
        <begin position="83"/>
        <end position="106"/>
    </location>
</feature>
<sequence>MGIARNYIYNATLTIANLIVPFITTPYITRVLDPEGVGSVAFTASIVQYFVFLATLGVDLYGTRELAFVKEEPEKLRRMFWSIFFSKLLTSSISFLTFLIFVFFLCSKHTKLYLIQSMQIINAAIDITFLYSGLEDFKRITLRGLIARFSGVVLLFILVRKPSDYYLYALISVATILVGNVWMWMNLPSIVLRVVRPSFEELRRHLSGALRLFIPLVAIQVYVALDKTMVGVLSNESEVAYYDMSQRVVKMILGLVTAIGPVMIPRMSSLIAQGMEEEKKRYVKIVFEFVTYSSTFIIVLLAITMRDFVPLFFGNKFLKVKDLIIYISPIILFISWSNLFGMQLMVPMKKEPYLTVSVTCGAVTNFAMNLLLIPRYKALGAVIGTVIAEFIVTFVQIVLIRKMLDLKDLFKDSWKHFLAGAITLITLLTVTRARLGSIGKMVIEVLLGMVVYVLVEHVLKSDINSYLLKKAKQTFAGFISISK</sequence>
<feature type="transmembrane region" description="Helical" evidence="5">
    <location>
        <begin position="206"/>
        <end position="225"/>
    </location>
</feature>
<accession>A0A7C4VUJ8</accession>
<dbReference type="CDD" id="cd13128">
    <property type="entry name" value="MATE_Wzx_like"/>
    <property type="match status" value="1"/>
</dbReference>
<dbReference type="GO" id="GO:0016020">
    <property type="term" value="C:membrane"/>
    <property type="evidence" value="ECO:0007669"/>
    <property type="project" value="UniProtKB-SubCell"/>
</dbReference>
<evidence type="ECO:0000256" key="1">
    <source>
        <dbReference type="ARBA" id="ARBA00004141"/>
    </source>
</evidence>
<feature type="transmembrane region" description="Helical" evidence="5">
    <location>
        <begin position="285"/>
        <end position="303"/>
    </location>
</feature>
<evidence type="ECO:0000256" key="2">
    <source>
        <dbReference type="ARBA" id="ARBA00022692"/>
    </source>
</evidence>
<feature type="transmembrane region" description="Helical" evidence="5">
    <location>
        <begin position="40"/>
        <end position="62"/>
    </location>
</feature>
<dbReference type="EMBL" id="DSZY01000041">
    <property type="protein sequence ID" value="HGU41245.1"/>
    <property type="molecule type" value="Genomic_DNA"/>
</dbReference>
<comment type="caution">
    <text evidence="6">The sequence shown here is derived from an EMBL/GenBank/DDBJ whole genome shotgun (WGS) entry which is preliminary data.</text>
</comment>
<proteinExistence type="predicted"/>
<name>A0A7C4VUJ8_9BACT</name>